<evidence type="ECO:0000256" key="1">
    <source>
        <dbReference type="SAM" id="Phobius"/>
    </source>
</evidence>
<comment type="caution">
    <text evidence="2">The sequence shown here is derived from an EMBL/GenBank/DDBJ whole genome shotgun (WGS) entry which is preliminary data.</text>
</comment>
<feature type="transmembrane region" description="Helical" evidence="1">
    <location>
        <begin position="215"/>
        <end position="235"/>
    </location>
</feature>
<dbReference type="AlphaFoldDB" id="A0A367G987"/>
<dbReference type="Proteomes" id="UP000253208">
    <property type="component" value="Unassembled WGS sequence"/>
</dbReference>
<keyword evidence="1" id="KW-0472">Membrane</keyword>
<dbReference type="InterPro" id="IPR008875">
    <property type="entry name" value="TraX"/>
</dbReference>
<feature type="transmembrane region" description="Helical" evidence="1">
    <location>
        <begin position="108"/>
        <end position="126"/>
    </location>
</feature>
<dbReference type="RefSeq" id="WP_021885873.1">
    <property type="nucleotide sequence ID" value="NZ_PSQG01000001.1"/>
</dbReference>
<feature type="transmembrane region" description="Helical" evidence="1">
    <location>
        <begin position="52"/>
        <end position="70"/>
    </location>
</feature>
<evidence type="ECO:0000313" key="2">
    <source>
        <dbReference type="EMBL" id="RCH46429.1"/>
    </source>
</evidence>
<evidence type="ECO:0000313" key="3">
    <source>
        <dbReference type="Proteomes" id="UP000253208"/>
    </source>
</evidence>
<sequence>MNNIKERIKIFSGAQLKYIAFLSMLIDHTNKALIYPNLDGGALNRLSDFFDILGRIAFPIFIFLLVEGYFHTKNKWKYLITLLVFGVISEIPFDMCTTATFFEANWNNIMFTLALVLAMIWLIDVLKEKMAALPKALWYFVSFLIVAVLCFAAMNLGLDYEHHAVLIGYFYYIFHDRQALAIPFSYLSMFKEPWALLGFGLTLTYNGERGKQNKWFNYLFYPVHLLILGIIRMCLKI</sequence>
<feature type="transmembrane region" description="Helical" evidence="1">
    <location>
        <begin position="82"/>
        <end position="102"/>
    </location>
</feature>
<organism evidence="2 3">
    <name type="scientific">Blautia obeum</name>
    <dbReference type="NCBI Taxonomy" id="40520"/>
    <lineage>
        <taxon>Bacteria</taxon>
        <taxon>Bacillati</taxon>
        <taxon>Bacillota</taxon>
        <taxon>Clostridia</taxon>
        <taxon>Lachnospirales</taxon>
        <taxon>Lachnospiraceae</taxon>
        <taxon>Blautia</taxon>
    </lineage>
</organism>
<gene>
    <name evidence="2" type="ORF">C4886_00330</name>
</gene>
<reference evidence="2 3" key="1">
    <citation type="submission" date="2018-02" db="EMBL/GenBank/DDBJ databases">
        <title>Complete genome sequencing of Faecalibacterium prausnitzii strains isolated from the human gut.</title>
        <authorList>
            <person name="Fitzgerald B.C."/>
            <person name="Shkoporov A.N."/>
            <person name="Ross P.R."/>
            <person name="Hill C."/>
        </authorList>
    </citation>
    <scope>NUCLEOTIDE SEQUENCE [LARGE SCALE GENOMIC DNA]</scope>
    <source>
        <strain evidence="2 3">APC942/31-1</strain>
    </source>
</reference>
<feature type="transmembrane region" description="Helical" evidence="1">
    <location>
        <begin position="138"/>
        <end position="158"/>
    </location>
</feature>
<protein>
    <submittedName>
        <fullName evidence="2">Conjugal transfer protein TraX</fullName>
    </submittedName>
</protein>
<dbReference type="Pfam" id="PF05857">
    <property type="entry name" value="TraX"/>
    <property type="match status" value="1"/>
</dbReference>
<dbReference type="EMBL" id="PSQG01000001">
    <property type="protein sequence ID" value="RCH46429.1"/>
    <property type="molecule type" value="Genomic_DNA"/>
</dbReference>
<proteinExistence type="predicted"/>
<name>A0A367G987_9FIRM</name>
<accession>A0A367G987</accession>
<keyword evidence="1" id="KW-0812">Transmembrane</keyword>
<keyword evidence="1" id="KW-1133">Transmembrane helix</keyword>